<dbReference type="Proteomes" id="UP000316394">
    <property type="component" value="Plasmid unnamed"/>
</dbReference>
<evidence type="ECO:0000256" key="1">
    <source>
        <dbReference type="SAM" id="MobiDB-lite"/>
    </source>
</evidence>
<feature type="compositionally biased region" description="Basic residues" evidence="1">
    <location>
        <begin position="314"/>
        <end position="330"/>
    </location>
</feature>
<dbReference type="EMBL" id="CP041677">
    <property type="protein sequence ID" value="QDR73603.1"/>
    <property type="molecule type" value="Genomic_DNA"/>
</dbReference>
<gene>
    <name evidence="3" type="ORF">FOD75_10930</name>
</gene>
<reference evidence="3 4" key="1">
    <citation type="submission" date="2019-07" db="EMBL/GenBank/DDBJ databases">
        <title>Gastrointestinal microbiota of Peromyscus leucopus, the white-footed mouse.</title>
        <authorList>
            <person name="Milovic A."/>
            <person name="Bassam K."/>
            <person name="Barbour A.G."/>
        </authorList>
    </citation>
    <scope>NUCLEOTIDE SEQUENCE [LARGE SCALE GENOMIC DNA]</scope>
    <source>
        <strain evidence="3 4">LL7</strain>
        <plasmid evidence="3 4">unnamed</plasmid>
    </source>
</reference>
<protein>
    <submittedName>
        <fullName evidence="3">Uncharacterized protein</fullName>
    </submittedName>
</protein>
<keyword evidence="2" id="KW-0812">Transmembrane</keyword>
<feature type="region of interest" description="Disordered" evidence="1">
    <location>
        <begin position="267"/>
        <end position="286"/>
    </location>
</feature>
<dbReference type="RefSeq" id="WP_144227922.1">
    <property type="nucleotide sequence ID" value="NZ_CP041677.1"/>
</dbReference>
<evidence type="ECO:0000313" key="3">
    <source>
        <dbReference type="EMBL" id="QDR73603.1"/>
    </source>
</evidence>
<keyword evidence="2" id="KW-1133">Transmembrane helix</keyword>
<evidence type="ECO:0000256" key="2">
    <source>
        <dbReference type="SAM" id="Phobius"/>
    </source>
</evidence>
<name>A0A517D8C0_LIMRT</name>
<feature type="transmembrane region" description="Helical" evidence="2">
    <location>
        <begin position="337"/>
        <end position="355"/>
    </location>
</feature>
<sequence length="531" mass="59825">MKQQILLAMDNGLADNLRNIFLDNSQDFQVLSQNVPIFHSLKASLLRYRPDIVFIAMRHVKFDTDNHEQELLNTIYDIKTNSELSRLRIAIQTSLPKDSPTLKQLAALGVYDIFSTHGVTRQLDMSTVTRQLGQPQNIKNVEEYLSLRKPFKGLNINPTNNSTIKPSSGVNADALKKSNQSLKQANRLLMSDRDQLTSRLNAPTVSRSDYDNLLSQVTDAVNAGLDDDKTKQLFAQIIQANKNQEKRIQQLEKDLNDRTAMIQQVTERNQQLAEQQASQSQGDNSGRIRQLVEENNKLKEQITQLRDQSSVKTSKLKSSSKRVPSCKRKKKSKKPMWIAIALVLIIALGFGFNALNSMGKSQAEAPEPYDSLIKKKEYAKAASAYPSRAVETENKMLADSSLKNKGDIASDINNTTTADAVQFDVAYFSSDFKEVVRLYEDSSSNSLLHPNAQRRTMLAYSYMKTGDVDNARSIAKPLNNDQLNQKIETYAKFQDANKTLEDKLKNGNLSDEDKNTARQQIKQNKAAMKKL</sequence>
<feature type="compositionally biased region" description="Low complexity" evidence="1">
    <location>
        <begin position="270"/>
        <end position="281"/>
    </location>
</feature>
<feature type="region of interest" description="Disordered" evidence="1">
    <location>
        <begin position="299"/>
        <end position="330"/>
    </location>
</feature>
<evidence type="ECO:0000313" key="4">
    <source>
        <dbReference type="Proteomes" id="UP000316394"/>
    </source>
</evidence>
<keyword evidence="2" id="KW-0472">Membrane</keyword>
<geneLocation type="plasmid" evidence="3 4">
    <name>unnamed</name>
</geneLocation>
<accession>A0A517D8C0</accession>
<feature type="region of interest" description="Disordered" evidence="1">
    <location>
        <begin position="501"/>
        <end position="531"/>
    </location>
</feature>
<dbReference type="AlphaFoldDB" id="A0A517D8C0"/>
<feature type="compositionally biased region" description="Basic and acidic residues" evidence="1">
    <location>
        <begin position="501"/>
        <end position="516"/>
    </location>
</feature>
<keyword evidence="3" id="KW-0614">Plasmid</keyword>
<organism evidence="3 4">
    <name type="scientific">Limosilactobacillus reuteri</name>
    <name type="common">Lactobacillus reuteri</name>
    <dbReference type="NCBI Taxonomy" id="1598"/>
    <lineage>
        <taxon>Bacteria</taxon>
        <taxon>Bacillati</taxon>
        <taxon>Bacillota</taxon>
        <taxon>Bacilli</taxon>
        <taxon>Lactobacillales</taxon>
        <taxon>Lactobacillaceae</taxon>
        <taxon>Limosilactobacillus</taxon>
    </lineage>
</organism>
<proteinExistence type="predicted"/>